<feature type="non-terminal residue" evidence="2">
    <location>
        <position position="154"/>
    </location>
</feature>
<proteinExistence type="predicted"/>
<keyword evidence="3" id="KW-1185">Reference proteome</keyword>
<reference evidence="2 3" key="1">
    <citation type="journal article" date="2021" name="Elife">
        <title>Chloroplast acquisition without the gene transfer in kleptoplastic sea slugs, Plakobranchus ocellatus.</title>
        <authorList>
            <person name="Maeda T."/>
            <person name="Takahashi S."/>
            <person name="Yoshida T."/>
            <person name="Shimamura S."/>
            <person name="Takaki Y."/>
            <person name="Nagai Y."/>
            <person name="Toyoda A."/>
            <person name="Suzuki Y."/>
            <person name="Arimoto A."/>
            <person name="Ishii H."/>
            <person name="Satoh N."/>
            <person name="Nishiyama T."/>
            <person name="Hasebe M."/>
            <person name="Maruyama T."/>
            <person name="Minagawa J."/>
            <person name="Obokata J."/>
            <person name="Shigenobu S."/>
        </authorList>
    </citation>
    <scope>NUCLEOTIDE SEQUENCE [LARGE SCALE GENOMIC DNA]</scope>
</reference>
<organism evidence="2 3">
    <name type="scientific">Elysia marginata</name>
    <dbReference type="NCBI Taxonomy" id="1093978"/>
    <lineage>
        <taxon>Eukaryota</taxon>
        <taxon>Metazoa</taxon>
        <taxon>Spiralia</taxon>
        <taxon>Lophotrochozoa</taxon>
        <taxon>Mollusca</taxon>
        <taxon>Gastropoda</taxon>
        <taxon>Heterobranchia</taxon>
        <taxon>Euthyneura</taxon>
        <taxon>Panpulmonata</taxon>
        <taxon>Sacoglossa</taxon>
        <taxon>Placobranchoidea</taxon>
        <taxon>Plakobranchidae</taxon>
        <taxon>Elysia</taxon>
    </lineage>
</organism>
<feature type="compositionally biased region" description="Basic and acidic residues" evidence="1">
    <location>
        <begin position="85"/>
        <end position="94"/>
    </location>
</feature>
<dbReference type="EMBL" id="BMAT01006090">
    <property type="protein sequence ID" value="GFS05952.1"/>
    <property type="molecule type" value="Genomic_DNA"/>
</dbReference>
<dbReference type="Proteomes" id="UP000762676">
    <property type="component" value="Unassembled WGS sequence"/>
</dbReference>
<dbReference type="AlphaFoldDB" id="A0AAV4IAA0"/>
<comment type="caution">
    <text evidence="2">The sequence shown here is derived from an EMBL/GenBank/DDBJ whole genome shotgun (WGS) entry which is preliminary data.</text>
</comment>
<name>A0AAV4IAA0_9GAST</name>
<evidence type="ECO:0000313" key="3">
    <source>
        <dbReference type="Proteomes" id="UP000762676"/>
    </source>
</evidence>
<sequence>MLESAVEGGSKKLEETATKFSGMEGHLNKRMREVERGKQVADSRENTFSTWSGGRQFGQEAVHSVIHNVPGVVENLVDEHLERKPSEIQAEESKSSNVIISESLLGREMPLKSRETGAPGSHPVVEGMAQSLGSSYSCRNNMEDSRPNSQQARG</sequence>
<evidence type="ECO:0000313" key="2">
    <source>
        <dbReference type="EMBL" id="GFS05952.1"/>
    </source>
</evidence>
<feature type="region of interest" description="Disordered" evidence="1">
    <location>
        <begin position="1"/>
        <end position="47"/>
    </location>
</feature>
<feature type="compositionally biased region" description="Basic and acidic residues" evidence="1">
    <location>
        <begin position="26"/>
        <end position="45"/>
    </location>
</feature>
<evidence type="ECO:0000256" key="1">
    <source>
        <dbReference type="SAM" id="MobiDB-lite"/>
    </source>
</evidence>
<gene>
    <name evidence="2" type="ORF">ElyMa_002951900</name>
</gene>
<accession>A0AAV4IAA0</accession>
<feature type="compositionally biased region" description="Polar residues" evidence="1">
    <location>
        <begin position="131"/>
        <end position="140"/>
    </location>
</feature>
<protein>
    <submittedName>
        <fullName evidence="2">Uncharacterized protein</fullName>
    </submittedName>
</protein>
<feature type="region of interest" description="Disordered" evidence="1">
    <location>
        <begin position="85"/>
        <end position="154"/>
    </location>
</feature>